<sequence>MAEKLDAVSLNNVNWLLIRRCPQVPVRYQTIPSLVTQNAKLPPRLFPYNLPIGPRRPFSVISRPPALGIGNIRGLEENKKNELSTEESSGTFQPIEIESKSEKELQVLPFVGDEELPARKNEAVTLPEHEKNADLVRYRAVRYEPRPEIWQKVACVWDQVQTRPNQFHQYESDSLFPAISASTVRSEEREKEQIKAVQPAEQTVGMPKLPEGGEERNIKFTRPTPGYGGYISRYPEEPRPPQGSWDEVFVNFSKLTYRSYPSYEYTKEEFAHEGPLSRLVTTTHPSNPFNKVDKWSSRPKKLCKRTDHSKFIFVN</sequence>
<reference evidence="2 3" key="1">
    <citation type="submission" date="2022-05" db="EMBL/GenBank/DDBJ databases">
        <authorList>
            <consortium name="Genoscope - CEA"/>
            <person name="William W."/>
        </authorList>
    </citation>
    <scope>NUCLEOTIDE SEQUENCE [LARGE SCALE GENOMIC DNA]</scope>
</reference>
<evidence type="ECO:0000256" key="1">
    <source>
        <dbReference type="SAM" id="MobiDB-lite"/>
    </source>
</evidence>
<proteinExistence type="predicted"/>
<feature type="compositionally biased region" description="Basic and acidic residues" evidence="1">
    <location>
        <begin position="185"/>
        <end position="194"/>
    </location>
</feature>
<dbReference type="AlphaFoldDB" id="A0AAU9W363"/>
<evidence type="ECO:0000313" key="3">
    <source>
        <dbReference type="Proteomes" id="UP001159428"/>
    </source>
</evidence>
<comment type="caution">
    <text evidence="2">The sequence shown here is derived from an EMBL/GenBank/DDBJ whole genome shotgun (WGS) entry which is preliminary data.</text>
</comment>
<dbReference type="EMBL" id="CALNXJ010000006">
    <property type="protein sequence ID" value="CAH3042552.1"/>
    <property type="molecule type" value="Genomic_DNA"/>
</dbReference>
<gene>
    <name evidence="2" type="ORF">PMEA_00028875</name>
</gene>
<feature type="region of interest" description="Disordered" evidence="1">
    <location>
        <begin position="184"/>
        <end position="222"/>
    </location>
</feature>
<accession>A0AAU9W363</accession>
<dbReference type="PANTHER" id="PTHR34759">
    <property type="entry name" value="SPERMATOGENESIS-ASSOCIATED PROTEIN 48"/>
    <property type="match status" value="1"/>
</dbReference>
<name>A0AAU9W363_9CNID</name>
<organism evidence="2 3">
    <name type="scientific">Pocillopora meandrina</name>
    <dbReference type="NCBI Taxonomy" id="46732"/>
    <lineage>
        <taxon>Eukaryota</taxon>
        <taxon>Metazoa</taxon>
        <taxon>Cnidaria</taxon>
        <taxon>Anthozoa</taxon>
        <taxon>Hexacorallia</taxon>
        <taxon>Scleractinia</taxon>
        <taxon>Astrocoeniina</taxon>
        <taxon>Pocilloporidae</taxon>
        <taxon>Pocillopora</taxon>
    </lineage>
</organism>
<dbReference type="InterPro" id="IPR027867">
    <property type="entry name" value="SPATA48"/>
</dbReference>
<evidence type="ECO:0000313" key="2">
    <source>
        <dbReference type="EMBL" id="CAH3042552.1"/>
    </source>
</evidence>
<protein>
    <submittedName>
        <fullName evidence="2">Uncharacterized protein</fullName>
    </submittedName>
</protein>
<dbReference type="Pfam" id="PF15073">
    <property type="entry name" value="SPATA48"/>
    <property type="match status" value="1"/>
</dbReference>
<dbReference type="Proteomes" id="UP001159428">
    <property type="component" value="Unassembled WGS sequence"/>
</dbReference>
<dbReference type="PANTHER" id="PTHR34759:SF1">
    <property type="entry name" value="SPERMATOGENESIS-ASSOCIATED PROTEIN 48"/>
    <property type="match status" value="1"/>
</dbReference>
<keyword evidence="3" id="KW-1185">Reference proteome</keyword>